<dbReference type="InterPro" id="IPR011990">
    <property type="entry name" value="TPR-like_helical_dom_sf"/>
</dbReference>
<keyword evidence="4" id="KW-0472">Membrane</keyword>
<dbReference type="GO" id="GO:0009279">
    <property type="term" value="C:cell outer membrane"/>
    <property type="evidence" value="ECO:0007669"/>
    <property type="project" value="UniProtKB-SubCell"/>
</dbReference>
<dbReference type="Pfam" id="PF07980">
    <property type="entry name" value="SusD_RagB"/>
    <property type="match status" value="1"/>
</dbReference>
<dbReference type="PROSITE" id="PS51257">
    <property type="entry name" value="PROKAR_LIPOPROTEIN"/>
    <property type="match status" value="1"/>
</dbReference>
<dbReference type="Proteomes" id="UP000326921">
    <property type="component" value="Chromosome"/>
</dbReference>
<evidence type="ECO:0000313" key="8">
    <source>
        <dbReference type="EMBL" id="QGA25152.1"/>
    </source>
</evidence>
<evidence type="ECO:0000259" key="7">
    <source>
        <dbReference type="Pfam" id="PF14322"/>
    </source>
</evidence>
<keyword evidence="3" id="KW-0732">Signal</keyword>
<proteinExistence type="inferred from homology"/>
<dbReference type="RefSeq" id="WP_153509474.1">
    <property type="nucleotide sequence ID" value="NZ_CP045652.1"/>
</dbReference>
<dbReference type="Gene3D" id="1.25.40.390">
    <property type="match status" value="1"/>
</dbReference>
<evidence type="ECO:0000256" key="1">
    <source>
        <dbReference type="ARBA" id="ARBA00004442"/>
    </source>
</evidence>
<evidence type="ECO:0000259" key="6">
    <source>
        <dbReference type="Pfam" id="PF07980"/>
    </source>
</evidence>
<comment type="subcellular location">
    <subcellularLocation>
        <location evidence="1">Cell outer membrane</location>
    </subcellularLocation>
</comment>
<dbReference type="InterPro" id="IPR012944">
    <property type="entry name" value="SusD_RagB_dom"/>
</dbReference>
<keyword evidence="9" id="KW-1185">Reference proteome</keyword>
<evidence type="ECO:0000256" key="5">
    <source>
        <dbReference type="ARBA" id="ARBA00023237"/>
    </source>
</evidence>
<dbReference type="EMBL" id="CP045652">
    <property type="protein sequence ID" value="QGA25152.1"/>
    <property type="molecule type" value="Genomic_DNA"/>
</dbReference>
<dbReference type="KEGG" id="sphe:GFH32_01930"/>
<dbReference type="AlphaFoldDB" id="A0A5Q0QC53"/>
<dbReference type="SUPFAM" id="SSF48452">
    <property type="entry name" value="TPR-like"/>
    <property type="match status" value="1"/>
</dbReference>
<dbReference type="Pfam" id="PF14322">
    <property type="entry name" value="SusD-like_3"/>
    <property type="match status" value="1"/>
</dbReference>
<reference evidence="8 9" key="1">
    <citation type="submission" date="2019-10" db="EMBL/GenBank/DDBJ databases">
        <authorList>
            <person name="Dong K."/>
        </authorList>
    </citation>
    <scope>NUCLEOTIDE SEQUENCE [LARGE SCALE GENOMIC DNA]</scope>
    <source>
        <strain evidence="9">dk4302</strain>
    </source>
</reference>
<evidence type="ECO:0000256" key="2">
    <source>
        <dbReference type="ARBA" id="ARBA00006275"/>
    </source>
</evidence>
<name>A0A5Q0QC53_9SPHI</name>
<feature type="domain" description="RagB/SusD" evidence="6">
    <location>
        <begin position="301"/>
        <end position="469"/>
    </location>
</feature>
<evidence type="ECO:0000256" key="4">
    <source>
        <dbReference type="ARBA" id="ARBA00023136"/>
    </source>
</evidence>
<evidence type="ECO:0000256" key="3">
    <source>
        <dbReference type="ARBA" id="ARBA00022729"/>
    </source>
</evidence>
<gene>
    <name evidence="8" type="ORF">GFH32_01930</name>
</gene>
<dbReference type="InterPro" id="IPR033985">
    <property type="entry name" value="SusD-like_N"/>
</dbReference>
<organism evidence="8 9">
    <name type="scientific">Sphingobacterium zhuxiongii</name>
    <dbReference type="NCBI Taxonomy" id="2662364"/>
    <lineage>
        <taxon>Bacteria</taxon>
        <taxon>Pseudomonadati</taxon>
        <taxon>Bacteroidota</taxon>
        <taxon>Sphingobacteriia</taxon>
        <taxon>Sphingobacteriales</taxon>
        <taxon>Sphingobacteriaceae</taxon>
        <taxon>Sphingobacterium</taxon>
    </lineage>
</organism>
<sequence length="513" mass="58231">MKLLTIIIQLATISFALTSCSKDYLETKPTTEVPIKKVFETTDNAKYAVNGLSRLMKRQYISQGFNGEGTIKLYYGNYMGNHMSTPLDASWSSITNFDFLANHTSTYTYYPWYYYYMIISNANAIIENIENAVGPQKDKEFIKAQALTFRAYSYTMLAQIYGDRWADSNNGASNAVVLRLQSGLDDLPLSSLAETYKLVYDDLDIAIALYTSSGLKRASGANYQVNIDVAHAIYARATLNREDFANAEKYAKLARKSYPLMNNVDYLDGFANPTREWIWSVYDSSEETIYFYSYQAMIAYNSTASAVRTAPKSISKELYSQIPVTDIRKQLFLDPIASGLTFNEITGQGNAAGVNYIRNLYSSIPRTAQAYAYMQFKIKANDMPGVGHTNNFRSSEMVLIEAEAKYPQGKPENEIQSLLNELNRDTGRDPSYNCSSSGDQLYSEIKRYRAIELWGEGFDWFDAKRWGDPIVRKSFKDGGNFQDIFAIEILPSDKNKWRFVIPAKETDFNKLID</sequence>
<comment type="similarity">
    <text evidence="2">Belongs to the SusD family.</text>
</comment>
<accession>A0A5Q0QC53</accession>
<protein>
    <submittedName>
        <fullName evidence="8">RagB/SusD family nutrient uptake outer membrane protein</fullName>
    </submittedName>
</protein>
<keyword evidence="5" id="KW-0998">Cell outer membrane</keyword>
<evidence type="ECO:0000313" key="9">
    <source>
        <dbReference type="Proteomes" id="UP000326921"/>
    </source>
</evidence>
<feature type="domain" description="SusD-like N-terminal" evidence="7">
    <location>
        <begin position="75"/>
        <end position="210"/>
    </location>
</feature>